<dbReference type="SUPFAM" id="SSF81411">
    <property type="entry name" value="Mitochondrial cytochrome c oxidase subunit VIa"/>
    <property type="match status" value="1"/>
</dbReference>
<gene>
    <name evidence="13" type="ORF">EX30DRAFT_372117</name>
</gene>
<evidence type="ECO:0000256" key="10">
    <source>
        <dbReference type="ARBA" id="ARBA00023136"/>
    </source>
</evidence>
<dbReference type="GO" id="GO:0006123">
    <property type="term" value="P:mitochondrial electron transport, cytochrome c to oxygen"/>
    <property type="evidence" value="ECO:0007669"/>
    <property type="project" value="TreeGrafter"/>
</dbReference>
<dbReference type="FunFam" id="4.10.95.10:FF:000001">
    <property type="entry name" value="Cytochrome c oxidase subunit 6A, mitochondrial"/>
    <property type="match status" value="1"/>
</dbReference>
<evidence type="ECO:0000256" key="9">
    <source>
        <dbReference type="ARBA" id="ARBA00023128"/>
    </source>
</evidence>
<evidence type="ECO:0000256" key="8">
    <source>
        <dbReference type="ARBA" id="ARBA00023002"/>
    </source>
</evidence>
<evidence type="ECO:0000313" key="14">
    <source>
        <dbReference type="Proteomes" id="UP000298138"/>
    </source>
</evidence>
<protein>
    <recommendedName>
        <fullName evidence="12">Cytochrome c oxidase subunit</fullName>
    </recommendedName>
    <alternativeName>
        <fullName evidence="12">Cytochrome c oxidase polypeptide VIa</fullName>
    </alternativeName>
</protein>
<reference evidence="13 14" key="1">
    <citation type="submission" date="2019-04" db="EMBL/GenBank/DDBJ databases">
        <title>Comparative genomics and transcriptomics to analyze fruiting body development in filamentous ascomycetes.</title>
        <authorList>
            <consortium name="DOE Joint Genome Institute"/>
            <person name="Lutkenhaus R."/>
            <person name="Traeger S."/>
            <person name="Breuer J."/>
            <person name="Kuo A."/>
            <person name="Lipzen A."/>
            <person name="Pangilinan J."/>
            <person name="Dilworth D."/>
            <person name="Sandor L."/>
            <person name="Poggeler S."/>
            <person name="Barry K."/>
            <person name="Grigoriev I.V."/>
            <person name="Nowrousian M."/>
        </authorList>
    </citation>
    <scope>NUCLEOTIDE SEQUENCE [LARGE SCALE GENOMIC DNA]</scope>
    <source>
        <strain evidence="13 14">CBS 389.68</strain>
    </source>
</reference>
<keyword evidence="7" id="KW-1133">Transmembrane helix</keyword>
<dbReference type="EMBL" id="ML220124">
    <property type="protein sequence ID" value="TGZ80472.1"/>
    <property type="molecule type" value="Genomic_DNA"/>
</dbReference>
<dbReference type="PIRSF" id="PIRSF000277">
    <property type="entry name" value="COX6A1"/>
    <property type="match status" value="1"/>
</dbReference>
<dbReference type="UniPathway" id="UPA00705"/>
<dbReference type="InterPro" id="IPR018507">
    <property type="entry name" value="Cyt_c_oxidase_su6a_CS"/>
</dbReference>
<evidence type="ECO:0000256" key="11">
    <source>
        <dbReference type="RuleBase" id="RU004396"/>
    </source>
</evidence>
<dbReference type="InterPro" id="IPR036418">
    <property type="entry name" value="Cyt_c_oxidase_su6a_sf"/>
</dbReference>
<accession>A0A4S2MV45</accession>
<name>A0A4S2MV45_9PEZI</name>
<dbReference type="GO" id="GO:0030234">
    <property type="term" value="F:enzyme regulator activity"/>
    <property type="evidence" value="ECO:0007669"/>
    <property type="project" value="TreeGrafter"/>
</dbReference>
<keyword evidence="4" id="KW-0812">Transmembrane</keyword>
<dbReference type="InterPro" id="IPR001349">
    <property type="entry name" value="Cyt_c_oxidase_su6a"/>
</dbReference>
<dbReference type="PANTHER" id="PTHR11504">
    <property type="entry name" value="CYTOCHROME C OXIDASE POLYPEPTIDE VIA"/>
    <property type="match status" value="1"/>
</dbReference>
<evidence type="ECO:0000256" key="6">
    <source>
        <dbReference type="ARBA" id="ARBA00022946"/>
    </source>
</evidence>
<dbReference type="PANTHER" id="PTHR11504:SF0">
    <property type="entry name" value="CYTOCHROME C OXIDASE SUBUNIT"/>
    <property type="match status" value="1"/>
</dbReference>
<dbReference type="AlphaFoldDB" id="A0A4S2MV45"/>
<comment type="subcellular location">
    <subcellularLocation>
        <location evidence="1">Mitochondrion inner membrane</location>
        <topology evidence="1">Single-pass membrane protein</topology>
    </subcellularLocation>
</comment>
<comment type="similarity">
    <text evidence="3 11">Belongs to the cytochrome c oxidase subunit 6A family.</text>
</comment>
<organism evidence="13 14">
    <name type="scientific">Ascodesmis nigricans</name>
    <dbReference type="NCBI Taxonomy" id="341454"/>
    <lineage>
        <taxon>Eukaryota</taxon>
        <taxon>Fungi</taxon>
        <taxon>Dikarya</taxon>
        <taxon>Ascomycota</taxon>
        <taxon>Pezizomycotina</taxon>
        <taxon>Pezizomycetes</taxon>
        <taxon>Pezizales</taxon>
        <taxon>Ascodesmidaceae</taxon>
        <taxon>Ascodesmis</taxon>
    </lineage>
</organism>
<dbReference type="Pfam" id="PF02046">
    <property type="entry name" value="COX6A"/>
    <property type="match status" value="1"/>
</dbReference>
<keyword evidence="5 12" id="KW-0999">Mitochondrion inner membrane</keyword>
<keyword evidence="9 12" id="KW-0496">Mitochondrion</keyword>
<keyword evidence="6" id="KW-0809">Transit peptide</keyword>
<keyword evidence="8" id="KW-0560">Oxidoreductase</keyword>
<dbReference type="InParanoid" id="A0A4S2MV45"/>
<evidence type="ECO:0000313" key="13">
    <source>
        <dbReference type="EMBL" id="TGZ80472.1"/>
    </source>
</evidence>
<comment type="pathway">
    <text evidence="2">Energy metabolism; oxidative phosphorylation.</text>
</comment>
<dbReference type="OrthoDB" id="5947505at2759"/>
<keyword evidence="14" id="KW-1185">Reference proteome</keyword>
<dbReference type="Proteomes" id="UP000298138">
    <property type="component" value="Unassembled WGS sequence"/>
</dbReference>
<evidence type="ECO:0000256" key="3">
    <source>
        <dbReference type="ARBA" id="ARBA00005553"/>
    </source>
</evidence>
<evidence type="ECO:0000256" key="1">
    <source>
        <dbReference type="ARBA" id="ARBA00004434"/>
    </source>
</evidence>
<dbReference type="FunCoup" id="A0A4S2MV45">
    <property type="interactions" value="259"/>
</dbReference>
<proteinExistence type="inferred from homology"/>
<keyword evidence="10 12" id="KW-0472">Membrane</keyword>
<dbReference type="Gene3D" id="4.10.95.10">
    <property type="entry name" value="Cytochrome c oxidase, subunit VIa"/>
    <property type="match status" value="1"/>
</dbReference>
<dbReference type="GO" id="GO:0005743">
    <property type="term" value="C:mitochondrial inner membrane"/>
    <property type="evidence" value="ECO:0007669"/>
    <property type="project" value="UniProtKB-SubCell"/>
</dbReference>
<evidence type="ECO:0000256" key="5">
    <source>
        <dbReference type="ARBA" id="ARBA00022792"/>
    </source>
</evidence>
<evidence type="ECO:0000256" key="12">
    <source>
        <dbReference type="RuleBase" id="RU004397"/>
    </source>
</evidence>
<evidence type="ECO:0000256" key="4">
    <source>
        <dbReference type="ARBA" id="ARBA00022692"/>
    </source>
</evidence>
<dbReference type="STRING" id="341454.A0A4S2MV45"/>
<sequence>MFAARLAPRAIARPQLIARRFNSTVPFAKPNPEKGNKFIAERLAVEHHAASSSELWRKLSIYGTIPFLVVAAINAYNLYQEHMEHWDHMEPLEERTEYDYQNIRTKNFFWGDGDKTLFWNPKYNYHKTD</sequence>
<dbReference type="GO" id="GO:0016491">
    <property type="term" value="F:oxidoreductase activity"/>
    <property type="evidence" value="ECO:0007669"/>
    <property type="project" value="UniProtKB-KW"/>
</dbReference>
<evidence type="ECO:0000256" key="2">
    <source>
        <dbReference type="ARBA" id="ARBA00004673"/>
    </source>
</evidence>
<dbReference type="PROSITE" id="PS01329">
    <property type="entry name" value="COX6A"/>
    <property type="match status" value="1"/>
</dbReference>
<evidence type="ECO:0000256" key="7">
    <source>
        <dbReference type="ARBA" id="ARBA00022989"/>
    </source>
</evidence>